<evidence type="ECO:0000256" key="3">
    <source>
        <dbReference type="ARBA" id="ARBA00023125"/>
    </source>
</evidence>
<evidence type="ECO:0000256" key="5">
    <source>
        <dbReference type="ARBA" id="ARBA00023242"/>
    </source>
</evidence>
<dbReference type="AlphaFoldDB" id="A0AAN9UXI7"/>
<keyword evidence="5" id="KW-0539">Nucleus</keyword>
<dbReference type="CDD" id="cd12148">
    <property type="entry name" value="fungal_TF_MHR"/>
    <property type="match status" value="1"/>
</dbReference>
<dbReference type="GO" id="GO:0043565">
    <property type="term" value="F:sequence-specific DNA binding"/>
    <property type="evidence" value="ECO:0007669"/>
    <property type="project" value="TreeGrafter"/>
</dbReference>
<evidence type="ECO:0000313" key="9">
    <source>
        <dbReference type="EMBL" id="KAK7751049.1"/>
    </source>
</evidence>
<evidence type="ECO:0000256" key="1">
    <source>
        <dbReference type="ARBA" id="ARBA00004123"/>
    </source>
</evidence>
<dbReference type="Proteomes" id="UP001320420">
    <property type="component" value="Unassembled WGS sequence"/>
</dbReference>
<keyword evidence="7" id="KW-1133">Transmembrane helix</keyword>
<gene>
    <name evidence="9" type="primary">GIN1</name>
    <name evidence="9" type="ORF">SLS62_007034</name>
</gene>
<organism evidence="9 10">
    <name type="scientific">Diatrype stigma</name>
    <dbReference type="NCBI Taxonomy" id="117547"/>
    <lineage>
        <taxon>Eukaryota</taxon>
        <taxon>Fungi</taxon>
        <taxon>Dikarya</taxon>
        <taxon>Ascomycota</taxon>
        <taxon>Pezizomycotina</taxon>
        <taxon>Sordariomycetes</taxon>
        <taxon>Xylariomycetidae</taxon>
        <taxon>Xylariales</taxon>
        <taxon>Diatrypaceae</taxon>
        <taxon>Diatrype</taxon>
    </lineage>
</organism>
<dbReference type="GO" id="GO:0045944">
    <property type="term" value="P:positive regulation of transcription by RNA polymerase II"/>
    <property type="evidence" value="ECO:0007669"/>
    <property type="project" value="TreeGrafter"/>
</dbReference>
<feature type="compositionally biased region" description="Polar residues" evidence="6">
    <location>
        <begin position="54"/>
        <end position="64"/>
    </location>
</feature>
<dbReference type="GO" id="GO:0005634">
    <property type="term" value="C:nucleus"/>
    <property type="evidence" value="ECO:0007669"/>
    <property type="project" value="UniProtKB-SubCell"/>
</dbReference>
<dbReference type="GO" id="GO:0008270">
    <property type="term" value="F:zinc ion binding"/>
    <property type="evidence" value="ECO:0007669"/>
    <property type="project" value="InterPro"/>
</dbReference>
<feature type="compositionally biased region" description="Low complexity" evidence="6">
    <location>
        <begin position="132"/>
        <end position="145"/>
    </location>
</feature>
<name>A0AAN9UXI7_9PEZI</name>
<proteinExistence type="predicted"/>
<keyword evidence="7" id="KW-0812">Transmembrane</keyword>
<dbReference type="PANTHER" id="PTHR47540:SF6">
    <property type="entry name" value="ZN(II)2CYS6 TRANSCRIPTION FACTOR (EUROFUNG)"/>
    <property type="match status" value="1"/>
</dbReference>
<feature type="compositionally biased region" description="Polar residues" evidence="6">
    <location>
        <begin position="15"/>
        <end position="28"/>
    </location>
</feature>
<feature type="compositionally biased region" description="Low complexity" evidence="6">
    <location>
        <begin position="1"/>
        <end position="14"/>
    </location>
</feature>
<feature type="compositionally biased region" description="Low complexity" evidence="6">
    <location>
        <begin position="214"/>
        <end position="225"/>
    </location>
</feature>
<dbReference type="GO" id="GO:0006351">
    <property type="term" value="P:DNA-templated transcription"/>
    <property type="evidence" value="ECO:0007669"/>
    <property type="project" value="InterPro"/>
</dbReference>
<keyword evidence="3" id="KW-0238">DNA-binding</keyword>
<feature type="domain" description="Xylanolytic transcriptional activator regulatory" evidence="8">
    <location>
        <begin position="253"/>
        <end position="362"/>
    </location>
</feature>
<dbReference type="Pfam" id="PF04082">
    <property type="entry name" value="Fungal_trans"/>
    <property type="match status" value="1"/>
</dbReference>
<reference evidence="9 10" key="1">
    <citation type="submission" date="2024-02" db="EMBL/GenBank/DDBJ databases">
        <title>De novo assembly and annotation of 12 fungi associated with fruit tree decline syndrome in Ontario, Canada.</title>
        <authorList>
            <person name="Sulman M."/>
            <person name="Ellouze W."/>
            <person name="Ilyukhin E."/>
        </authorList>
    </citation>
    <scope>NUCLEOTIDE SEQUENCE [LARGE SCALE GENOMIC DNA]</scope>
    <source>
        <strain evidence="9 10">M11/M66-122</strain>
    </source>
</reference>
<feature type="region of interest" description="Disordered" evidence="6">
    <location>
        <begin position="195"/>
        <end position="225"/>
    </location>
</feature>
<keyword evidence="4" id="KW-0804">Transcription</keyword>
<evidence type="ECO:0000256" key="6">
    <source>
        <dbReference type="SAM" id="MobiDB-lite"/>
    </source>
</evidence>
<feature type="region of interest" description="Disordered" evidence="6">
    <location>
        <begin position="127"/>
        <end position="151"/>
    </location>
</feature>
<dbReference type="InterPro" id="IPR007219">
    <property type="entry name" value="XnlR_reg_dom"/>
</dbReference>
<dbReference type="PANTHER" id="PTHR47540">
    <property type="entry name" value="THIAMINE REPRESSIBLE GENES REGULATORY PROTEIN THI5"/>
    <property type="match status" value="1"/>
</dbReference>
<feature type="transmembrane region" description="Helical" evidence="7">
    <location>
        <begin position="487"/>
        <end position="506"/>
    </location>
</feature>
<sequence length="568" mass="62676">MPPPSRLSRPPGSRTASVKNESTGSPQVELSDDDDSSSQAHDAESVSEGAPSLASGQAQGSTAESAGDTPIVPLQKRRRVTRYIEALENKLSRAETLLRKFMPDVDLNDPNLDPSVQQEFRMREKARLQATSSLKNQQSNSSSSSKDSHLRSMIDSVGQLELNDKGDYDFHGTSSSSVFFKRMKDHFRAFLGRDNQLPSMSKSPRPDGVVALDSPKSSASSPWSAASLPQTYNLPPKSTALALCSESLSNATCVLRIVHQPSFYEMLHGLYAKSPDSFEIEDNRNLALAYSVMALGCMYNVPDKKGAGPLPYKVAIDQGLKYYNSARALLQDITECRDLTSLQALLFMILFIQSISNLSTCYEQNAAEGSSSSADQANASYSISYAKVKELEEELQQWNEELPMAWRPNSEGPDEVVRVRNLLRFAFAHVQMVLYRPFLHYVSPRVSAGKSVDERGYACGAAGITVARNIVHLGLEMRKQVSLVGPYWFTFFTEFFAILTLVFFVLENQDKDGSKEILADAIAESQAKVCIFEEAAGVRFKSHQFPVSNVFTLFGGLIADFRSRDGVN</sequence>
<evidence type="ECO:0000259" key="8">
    <source>
        <dbReference type="Pfam" id="PF04082"/>
    </source>
</evidence>
<dbReference type="InterPro" id="IPR051711">
    <property type="entry name" value="Stress_Response_Reg"/>
</dbReference>
<feature type="region of interest" description="Disordered" evidence="6">
    <location>
        <begin position="1"/>
        <end position="74"/>
    </location>
</feature>
<evidence type="ECO:0000256" key="7">
    <source>
        <dbReference type="SAM" id="Phobius"/>
    </source>
</evidence>
<keyword evidence="7" id="KW-0472">Membrane</keyword>
<evidence type="ECO:0000313" key="10">
    <source>
        <dbReference type="Proteomes" id="UP001320420"/>
    </source>
</evidence>
<comment type="caution">
    <text evidence="9">The sequence shown here is derived from an EMBL/GenBank/DDBJ whole genome shotgun (WGS) entry which is preliminary data.</text>
</comment>
<comment type="subcellular location">
    <subcellularLocation>
        <location evidence="1">Nucleus</location>
    </subcellularLocation>
</comment>
<dbReference type="EMBL" id="JAKJXP020000055">
    <property type="protein sequence ID" value="KAK7751049.1"/>
    <property type="molecule type" value="Genomic_DNA"/>
</dbReference>
<evidence type="ECO:0000256" key="4">
    <source>
        <dbReference type="ARBA" id="ARBA00023163"/>
    </source>
</evidence>
<evidence type="ECO:0000256" key="2">
    <source>
        <dbReference type="ARBA" id="ARBA00023015"/>
    </source>
</evidence>
<accession>A0AAN9UXI7</accession>
<keyword evidence="2" id="KW-0805">Transcription regulation</keyword>
<keyword evidence="10" id="KW-1185">Reference proteome</keyword>
<protein>
    <submittedName>
        <fullName evidence="9">Gypsy retrotransposon integrase-like protein 1</fullName>
    </submittedName>
</protein>